<dbReference type="SUPFAM" id="SSF53822">
    <property type="entry name" value="Periplasmic binding protein-like I"/>
    <property type="match status" value="1"/>
</dbReference>
<comment type="subcellular location">
    <subcellularLocation>
        <location evidence="1">Cell envelope</location>
    </subcellularLocation>
</comment>
<evidence type="ECO:0000313" key="9">
    <source>
        <dbReference type="Proteomes" id="UP001299235"/>
    </source>
</evidence>
<dbReference type="Pfam" id="PF13407">
    <property type="entry name" value="Peripla_BP_4"/>
    <property type="match status" value="1"/>
</dbReference>
<evidence type="ECO:0000259" key="7">
    <source>
        <dbReference type="Pfam" id="PF13407"/>
    </source>
</evidence>
<comment type="caution">
    <text evidence="8">The sequence shown here is derived from an EMBL/GenBank/DDBJ whole genome shotgun (WGS) entry which is preliminary data.</text>
</comment>
<dbReference type="Gene3D" id="3.40.50.2300">
    <property type="match status" value="2"/>
</dbReference>
<evidence type="ECO:0000256" key="4">
    <source>
        <dbReference type="ARBA" id="ARBA00022729"/>
    </source>
</evidence>
<dbReference type="InterPro" id="IPR025997">
    <property type="entry name" value="SBP_2_dom"/>
</dbReference>
<evidence type="ECO:0000256" key="6">
    <source>
        <dbReference type="ARBA" id="ARBA00034344"/>
    </source>
</evidence>
<accession>A0ABS8EX17</accession>
<evidence type="ECO:0000256" key="5">
    <source>
        <dbReference type="ARBA" id="ARBA00034323"/>
    </source>
</evidence>
<dbReference type="InterPro" id="IPR028082">
    <property type="entry name" value="Peripla_BP_I"/>
</dbReference>
<dbReference type="CDD" id="cd01539">
    <property type="entry name" value="PBP1_GGBP"/>
    <property type="match status" value="1"/>
</dbReference>
<organism evidence="8 9">
    <name type="scientific">Hominisplanchenecus faecis</name>
    <dbReference type="NCBI Taxonomy" id="2885351"/>
    <lineage>
        <taxon>Bacteria</taxon>
        <taxon>Bacillati</taxon>
        <taxon>Bacillota</taxon>
        <taxon>Clostridia</taxon>
        <taxon>Lachnospirales</taxon>
        <taxon>Lachnospiraceae</taxon>
        <taxon>Hominisplanchenecus</taxon>
    </lineage>
</organism>
<evidence type="ECO:0000313" key="8">
    <source>
        <dbReference type="EMBL" id="MCC2149741.1"/>
    </source>
</evidence>
<evidence type="ECO:0000256" key="2">
    <source>
        <dbReference type="ARBA" id="ARBA00007639"/>
    </source>
</evidence>
<protein>
    <recommendedName>
        <fullName evidence="6">D-galactose/methyl-galactoside binding periplasmic protein MglB</fullName>
    </recommendedName>
</protein>
<dbReference type="RefSeq" id="WP_248835697.1">
    <property type="nucleotide sequence ID" value="NZ_JAJEQE010000040.1"/>
</dbReference>
<keyword evidence="9" id="KW-1185">Reference proteome</keyword>
<dbReference type="InterPro" id="IPR044085">
    <property type="entry name" value="MglB-like_PBP1"/>
</dbReference>
<dbReference type="Proteomes" id="UP001299235">
    <property type="component" value="Unassembled WGS sequence"/>
</dbReference>
<sequence>MGSKKELQAAIAVLGLCMLVFGCTKTAESENSKKQVKIGVAVYNEEDVYVSKICGYLEDEIFQYEKDHPGVEIRKKIADARGSQQEQNDQIDQFISLDYDLLLVNIVDRTNAAVIIDKATQADIPVVFFNREPVREDIFRSDQIYYEGSDAKQSAILQADVIADALEKNRSKIDRNGDGVIQFAMLEGESGHQDTLIRSEWVLKELENKKIPTQQIAGSTGNWEKNQANVIVRQWMKEYPNQIEVIISNNDDMALGAWEALEEKGCTEVQVVGIDGIEEVRELVDEDKILGSVLCDTKLHAKALMQFIDVLAFHNGSVEKLNLENERYYMIPLTKVEK</sequence>
<gene>
    <name evidence="8" type="ORF">LKD42_10825</name>
</gene>
<dbReference type="EMBL" id="JAJEQE010000040">
    <property type="protein sequence ID" value="MCC2149741.1"/>
    <property type="molecule type" value="Genomic_DNA"/>
</dbReference>
<dbReference type="PANTHER" id="PTHR46847">
    <property type="entry name" value="D-ALLOSE-BINDING PERIPLASMIC PROTEIN-RELATED"/>
    <property type="match status" value="1"/>
</dbReference>
<keyword evidence="3" id="KW-0479">Metal-binding</keyword>
<feature type="domain" description="Periplasmic binding protein" evidence="7">
    <location>
        <begin position="57"/>
        <end position="308"/>
    </location>
</feature>
<comment type="subunit">
    <text evidence="5">The ABC transporter complex is composed of one ATP-binding protein (MglA), two transmembrane proteins (MglC) and a solute-binding protein (MglB).</text>
</comment>
<dbReference type="PANTHER" id="PTHR46847:SF1">
    <property type="entry name" value="D-ALLOSE-BINDING PERIPLASMIC PROTEIN-RELATED"/>
    <property type="match status" value="1"/>
</dbReference>
<comment type="similarity">
    <text evidence="2">Belongs to the bacterial solute-binding protein 2 family.</text>
</comment>
<dbReference type="PROSITE" id="PS51257">
    <property type="entry name" value="PROKAR_LIPOPROTEIN"/>
    <property type="match status" value="1"/>
</dbReference>
<evidence type="ECO:0000256" key="1">
    <source>
        <dbReference type="ARBA" id="ARBA00004196"/>
    </source>
</evidence>
<evidence type="ECO:0000256" key="3">
    <source>
        <dbReference type="ARBA" id="ARBA00022723"/>
    </source>
</evidence>
<proteinExistence type="inferred from homology"/>
<name>A0ABS8EX17_9FIRM</name>
<reference evidence="8 9" key="1">
    <citation type="submission" date="2021-10" db="EMBL/GenBank/DDBJ databases">
        <title>Anaerobic single-cell dispensing facilitates the cultivation of human gut bacteria.</title>
        <authorList>
            <person name="Afrizal A."/>
        </authorList>
    </citation>
    <scope>NUCLEOTIDE SEQUENCE [LARGE SCALE GENOMIC DNA]</scope>
    <source>
        <strain evidence="8 9">CLA-AA-H246</strain>
    </source>
</reference>
<keyword evidence="4" id="KW-0732">Signal</keyword>